<dbReference type="PANTHER" id="PTHR44591:SF14">
    <property type="entry name" value="PROTEIN PILG"/>
    <property type="match status" value="1"/>
</dbReference>
<dbReference type="PROSITE" id="PS50110">
    <property type="entry name" value="RESPONSE_REGULATORY"/>
    <property type="match status" value="1"/>
</dbReference>
<feature type="domain" description="Response regulatory" evidence="3">
    <location>
        <begin position="3"/>
        <end position="128"/>
    </location>
</feature>
<dbReference type="SUPFAM" id="SSF52172">
    <property type="entry name" value="CheY-like"/>
    <property type="match status" value="1"/>
</dbReference>
<reference evidence="4" key="1">
    <citation type="journal article" date="2014" name="Front. Microbiol.">
        <title>High frequency of phylogenetically diverse reductive dehalogenase-homologous genes in deep subseafloor sedimentary metagenomes.</title>
        <authorList>
            <person name="Kawai M."/>
            <person name="Futagami T."/>
            <person name="Toyoda A."/>
            <person name="Takaki Y."/>
            <person name="Nishi S."/>
            <person name="Hori S."/>
            <person name="Arai W."/>
            <person name="Tsubouchi T."/>
            <person name="Morono Y."/>
            <person name="Uchiyama I."/>
            <person name="Ito T."/>
            <person name="Fujiyama A."/>
            <person name="Inagaki F."/>
            <person name="Takami H."/>
        </authorList>
    </citation>
    <scope>NUCLEOTIDE SEQUENCE</scope>
    <source>
        <strain evidence="4">Expedition CK06-06</strain>
    </source>
</reference>
<dbReference type="Pfam" id="PF00072">
    <property type="entry name" value="Response_reg"/>
    <property type="match status" value="1"/>
</dbReference>
<dbReference type="PANTHER" id="PTHR44591">
    <property type="entry name" value="STRESS RESPONSE REGULATOR PROTEIN 1"/>
    <property type="match status" value="1"/>
</dbReference>
<dbReference type="Gene3D" id="3.40.50.2300">
    <property type="match status" value="1"/>
</dbReference>
<dbReference type="AlphaFoldDB" id="X0W9U6"/>
<sequence>MKKVLTVDDDVDIRKVVSKLVEKSGYEVMEAKNGVEGMGKVREDKPDLIILDMLMPKESGIRMYHELKTEESLKDIPVIVLSAIPKKSFLKSQKVLDEFAGQSVPEPEAYIEKPEEPEELIALMKKILG</sequence>
<keyword evidence="1" id="KW-0597">Phosphoprotein</keyword>
<dbReference type="InterPro" id="IPR050595">
    <property type="entry name" value="Bact_response_regulator"/>
</dbReference>
<dbReference type="GO" id="GO:0000160">
    <property type="term" value="P:phosphorelay signal transduction system"/>
    <property type="evidence" value="ECO:0007669"/>
    <property type="project" value="UniProtKB-KW"/>
</dbReference>
<evidence type="ECO:0000256" key="1">
    <source>
        <dbReference type="ARBA" id="ARBA00022553"/>
    </source>
</evidence>
<name>X0W9U6_9ZZZZ</name>
<protein>
    <recommendedName>
        <fullName evidence="3">Response regulatory domain-containing protein</fullName>
    </recommendedName>
</protein>
<proteinExistence type="predicted"/>
<dbReference type="InterPro" id="IPR011006">
    <property type="entry name" value="CheY-like_superfamily"/>
</dbReference>
<keyword evidence="2" id="KW-0902">Two-component regulatory system</keyword>
<dbReference type="InterPro" id="IPR001789">
    <property type="entry name" value="Sig_transdc_resp-reg_receiver"/>
</dbReference>
<dbReference type="SMART" id="SM00448">
    <property type="entry name" value="REC"/>
    <property type="match status" value="1"/>
</dbReference>
<evidence type="ECO:0000259" key="3">
    <source>
        <dbReference type="PROSITE" id="PS50110"/>
    </source>
</evidence>
<accession>X0W9U6</accession>
<evidence type="ECO:0000313" key="4">
    <source>
        <dbReference type="EMBL" id="GAG21373.1"/>
    </source>
</evidence>
<comment type="caution">
    <text evidence="4">The sequence shown here is derived from an EMBL/GenBank/DDBJ whole genome shotgun (WGS) entry which is preliminary data.</text>
</comment>
<organism evidence="4">
    <name type="scientific">marine sediment metagenome</name>
    <dbReference type="NCBI Taxonomy" id="412755"/>
    <lineage>
        <taxon>unclassified sequences</taxon>
        <taxon>metagenomes</taxon>
        <taxon>ecological metagenomes</taxon>
    </lineage>
</organism>
<dbReference type="EMBL" id="BARS01035687">
    <property type="protein sequence ID" value="GAG21373.1"/>
    <property type="molecule type" value="Genomic_DNA"/>
</dbReference>
<evidence type="ECO:0000256" key="2">
    <source>
        <dbReference type="ARBA" id="ARBA00023012"/>
    </source>
</evidence>
<gene>
    <name evidence="4" type="ORF">S01H1_54956</name>
</gene>